<comment type="subcellular location">
    <subcellularLocation>
        <location evidence="1">Cell membrane</location>
        <topology evidence="1">Multi-pass membrane protein</topology>
    </subcellularLocation>
</comment>
<gene>
    <name evidence="8" type="ORF">C481_20831</name>
</gene>
<feature type="transmembrane region" description="Helical" evidence="6">
    <location>
        <begin position="260"/>
        <end position="280"/>
    </location>
</feature>
<reference evidence="8 9" key="1">
    <citation type="journal article" date="2014" name="PLoS Genet.">
        <title>Phylogenetically driven sequencing of extremely halophilic archaea reveals strategies for static and dynamic osmo-response.</title>
        <authorList>
            <person name="Becker E.A."/>
            <person name="Seitzer P.M."/>
            <person name="Tritt A."/>
            <person name="Larsen D."/>
            <person name="Krusor M."/>
            <person name="Yao A.I."/>
            <person name="Wu D."/>
            <person name="Madern D."/>
            <person name="Eisen J.A."/>
            <person name="Darling A.E."/>
            <person name="Facciotti M.T."/>
        </authorList>
    </citation>
    <scope>NUCLEOTIDE SEQUENCE [LARGE SCALE GENOMIC DNA]</scope>
    <source>
        <strain evidence="8 9">DSM 12278</strain>
    </source>
</reference>
<feature type="transmembrane region" description="Helical" evidence="6">
    <location>
        <begin position="216"/>
        <end position="240"/>
    </location>
</feature>
<dbReference type="InterPro" id="IPR036259">
    <property type="entry name" value="MFS_trans_sf"/>
</dbReference>
<feature type="transmembrane region" description="Helical" evidence="6">
    <location>
        <begin position="88"/>
        <end position="106"/>
    </location>
</feature>
<evidence type="ECO:0000256" key="1">
    <source>
        <dbReference type="ARBA" id="ARBA00004651"/>
    </source>
</evidence>
<dbReference type="PANTHER" id="PTHR43124">
    <property type="entry name" value="PURINE EFFLUX PUMP PBUE"/>
    <property type="match status" value="1"/>
</dbReference>
<sequence length="401" mass="41863">MQSFAEVGSNAKAIWTDGKGKILFAVAAGWFLSIGIRFVYPVLLPSLQSAYSIDLTTAGLLLSVLWVAYALGQLPGGILSDRIGERNILVLSTAISAVTIALVAAADSVLVLFAATAAFGAGTALYGVARFTTLSHVFPDNEGAAIGLTMAAGDLGNALLPPAAGLVAGALAWQYGFGLTVPLFTVVAALLWMSVPKRTSAGSNAIDELSLDAFREVFAALSRSSIVLVTMLQFLGYVAWQGFTGFYPTYLINVKGISPAVATLLFGAFFGLGVVIKPVVGSVYDRFGLKRSYPIVMGVFTVTVGLLPLFEGFWSIVIATVFLSSILGYGTITLSYLTTALPESVQGTGLGILRTIYMTAGAGIPVIMGALADRGFFDEAFLLLAIVAAVAIALCTRIPNQ</sequence>
<feature type="transmembrane region" description="Helical" evidence="6">
    <location>
        <begin position="172"/>
        <end position="195"/>
    </location>
</feature>
<dbReference type="InterPro" id="IPR050189">
    <property type="entry name" value="MFS_Efflux_Transporters"/>
</dbReference>
<dbReference type="Pfam" id="PF07690">
    <property type="entry name" value="MFS_1"/>
    <property type="match status" value="1"/>
</dbReference>
<dbReference type="PROSITE" id="PS50850">
    <property type="entry name" value="MFS"/>
    <property type="match status" value="1"/>
</dbReference>
<organism evidence="8 9">
    <name type="scientific">Natrialba asiatica (strain ATCC 700177 / DSM 12278 / JCM 9576 / FERM P-10747 / NBRC 102637 / 172P1)</name>
    <dbReference type="NCBI Taxonomy" id="29540"/>
    <lineage>
        <taxon>Archaea</taxon>
        <taxon>Methanobacteriati</taxon>
        <taxon>Methanobacteriota</taxon>
        <taxon>Stenosarchaea group</taxon>
        <taxon>Halobacteria</taxon>
        <taxon>Halobacteriales</taxon>
        <taxon>Natrialbaceae</taxon>
        <taxon>Natrialba</taxon>
    </lineage>
</organism>
<feature type="transmembrane region" description="Helical" evidence="6">
    <location>
        <begin position="112"/>
        <end position="131"/>
    </location>
</feature>
<evidence type="ECO:0000256" key="5">
    <source>
        <dbReference type="ARBA" id="ARBA00023136"/>
    </source>
</evidence>
<dbReference type="InterPro" id="IPR020846">
    <property type="entry name" value="MFS_dom"/>
</dbReference>
<evidence type="ECO:0000256" key="3">
    <source>
        <dbReference type="ARBA" id="ARBA00022692"/>
    </source>
</evidence>
<dbReference type="PANTHER" id="PTHR43124:SF3">
    <property type="entry name" value="CHLORAMPHENICOL EFFLUX PUMP RV0191"/>
    <property type="match status" value="1"/>
</dbReference>
<evidence type="ECO:0000259" key="7">
    <source>
        <dbReference type="PROSITE" id="PS50850"/>
    </source>
</evidence>
<evidence type="ECO:0000256" key="2">
    <source>
        <dbReference type="ARBA" id="ARBA00022475"/>
    </source>
</evidence>
<comment type="caution">
    <text evidence="8">The sequence shown here is derived from an EMBL/GenBank/DDBJ whole genome shotgun (WGS) entry which is preliminary data.</text>
</comment>
<name>M0AGR4_NATA1</name>
<accession>M0AGR4</accession>
<keyword evidence="3 6" id="KW-0812">Transmembrane</keyword>
<dbReference type="PATRIC" id="fig|29540.5.peg.4214"/>
<feature type="transmembrane region" description="Helical" evidence="6">
    <location>
        <begin position="55"/>
        <end position="76"/>
    </location>
</feature>
<dbReference type="Proteomes" id="UP000011554">
    <property type="component" value="Unassembled WGS sequence"/>
</dbReference>
<evidence type="ECO:0000256" key="6">
    <source>
        <dbReference type="SAM" id="Phobius"/>
    </source>
</evidence>
<feature type="transmembrane region" description="Helical" evidence="6">
    <location>
        <begin position="316"/>
        <end position="337"/>
    </location>
</feature>
<dbReference type="AlphaFoldDB" id="M0AGR4"/>
<dbReference type="RefSeq" id="WP_006111285.1">
    <property type="nucleotide sequence ID" value="NZ_AOIO01000049.1"/>
</dbReference>
<dbReference type="eggNOG" id="arCOG00134">
    <property type="taxonomic scope" value="Archaea"/>
</dbReference>
<keyword evidence="9" id="KW-1185">Reference proteome</keyword>
<proteinExistence type="predicted"/>
<protein>
    <submittedName>
        <fullName evidence="8">Major facilitator superfamily protein</fullName>
    </submittedName>
</protein>
<keyword evidence="2" id="KW-1003">Cell membrane</keyword>
<dbReference type="SUPFAM" id="SSF103473">
    <property type="entry name" value="MFS general substrate transporter"/>
    <property type="match status" value="1"/>
</dbReference>
<dbReference type="Gene3D" id="1.20.1250.20">
    <property type="entry name" value="MFS general substrate transporter like domains"/>
    <property type="match status" value="2"/>
</dbReference>
<feature type="domain" description="Major facilitator superfamily (MFS) profile" evidence="7">
    <location>
        <begin position="22"/>
        <end position="401"/>
    </location>
</feature>
<feature type="transmembrane region" description="Helical" evidence="6">
    <location>
        <begin position="143"/>
        <end position="160"/>
    </location>
</feature>
<dbReference type="EMBL" id="AOIO01000049">
    <property type="protein sequence ID" value="ELY97077.1"/>
    <property type="molecule type" value="Genomic_DNA"/>
</dbReference>
<feature type="transmembrane region" description="Helical" evidence="6">
    <location>
        <begin position="349"/>
        <end position="368"/>
    </location>
</feature>
<evidence type="ECO:0000313" key="9">
    <source>
        <dbReference type="Proteomes" id="UP000011554"/>
    </source>
</evidence>
<feature type="transmembrane region" description="Helical" evidence="6">
    <location>
        <begin position="292"/>
        <end position="310"/>
    </location>
</feature>
<keyword evidence="4 6" id="KW-1133">Transmembrane helix</keyword>
<dbReference type="GO" id="GO:0022857">
    <property type="term" value="F:transmembrane transporter activity"/>
    <property type="evidence" value="ECO:0007669"/>
    <property type="project" value="InterPro"/>
</dbReference>
<feature type="transmembrane region" description="Helical" evidence="6">
    <location>
        <begin position="380"/>
        <end position="398"/>
    </location>
</feature>
<dbReference type="GO" id="GO:0005886">
    <property type="term" value="C:plasma membrane"/>
    <property type="evidence" value="ECO:0007669"/>
    <property type="project" value="UniProtKB-SubCell"/>
</dbReference>
<dbReference type="InterPro" id="IPR011701">
    <property type="entry name" value="MFS"/>
</dbReference>
<feature type="transmembrane region" description="Helical" evidence="6">
    <location>
        <begin position="22"/>
        <end position="43"/>
    </location>
</feature>
<evidence type="ECO:0000256" key="4">
    <source>
        <dbReference type="ARBA" id="ARBA00022989"/>
    </source>
</evidence>
<evidence type="ECO:0000313" key="8">
    <source>
        <dbReference type="EMBL" id="ELY97077.1"/>
    </source>
</evidence>
<keyword evidence="5 6" id="KW-0472">Membrane</keyword>